<dbReference type="SUPFAM" id="SSF53474">
    <property type="entry name" value="alpha/beta-Hydrolases"/>
    <property type="match status" value="1"/>
</dbReference>
<dbReference type="AlphaFoldDB" id="A0A7U2I989"/>
<dbReference type="KEGG" id="pno:SNOG_05809"/>
<dbReference type="OrthoDB" id="446723at2759"/>
<dbReference type="InterPro" id="IPR022742">
    <property type="entry name" value="Hydrolase_4"/>
</dbReference>
<dbReference type="EMBL" id="CP069041">
    <property type="protein sequence ID" value="QRD05525.1"/>
    <property type="molecule type" value="Genomic_DNA"/>
</dbReference>
<sequence length="388" mass="43388">MPLSIVAALSGIGIALAIYTATIFSILHVPWIETHAVYMHKLRLIGRKDLRYPEQFGFAHRQVSSFFLETKDGVSLHAWHVLPVGVYHKNATRLVRQCLDAKSQDTLNFNLLKSDPEARLVIHTHGSSGALAAYCRSETYRALSSLAPNKIHGLAFDYRGFGLSSGVPSEQGLRVDAQAIFDWAHKTAGVPSERIVVFGQSMGSSVAIALTRDLALQKISVAGLIITGAFPDVPTMLGKYRTIFSLRPFGLLARFPGLIAFCTRRMRNKWANIDALMDLVRNCSRYHVQILHAQDDRIVPWTFSNSFFEDAVRAAGHSQLGDEEFEEEKKRRTNQMGEGGWSVEWPTSRGLIRQEVPRYGEHDKIMLHPSIALAVIRAFQSRESNFQG</sequence>
<evidence type="ECO:0000313" key="4">
    <source>
        <dbReference type="Proteomes" id="UP000663193"/>
    </source>
</evidence>
<evidence type="ECO:0000313" key="3">
    <source>
        <dbReference type="EMBL" id="QRD05525.1"/>
    </source>
</evidence>
<name>A0A7U2I989_PHANO</name>
<reference evidence="4" key="1">
    <citation type="journal article" date="2021" name="BMC Genomics">
        <title>Chromosome-level genome assembly and manually-curated proteome of model necrotroph Parastagonospora nodorum Sn15 reveals a genome-wide trove of candidate effector homologs, and redundancy of virulence-related functions within an accessory chromosome.</title>
        <authorList>
            <person name="Bertazzoni S."/>
            <person name="Jones D.A.B."/>
            <person name="Phan H.T."/>
            <person name="Tan K.-C."/>
            <person name="Hane J.K."/>
        </authorList>
    </citation>
    <scope>NUCLEOTIDE SEQUENCE [LARGE SCALE GENOMIC DNA]</scope>
    <source>
        <strain evidence="4">SN15 / ATCC MYA-4574 / FGSC 10173)</strain>
    </source>
</reference>
<dbReference type="OMA" id="MYEVAAS"/>
<protein>
    <recommendedName>
        <fullName evidence="2">Serine aminopeptidase S33 domain-containing protein</fullName>
    </recommendedName>
</protein>
<feature type="region of interest" description="Disordered" evidence="1">
    <location>
        <begin position="319"/>
        <end position="341"/>
    </location>
</feature>
<dbReference type="RefSeq" id="XP_001796205.1">
    <property type="nucleotide sequence ID" value="XM_001796153.1"/>
</dbReference>
<evidence type="ECO:0000256" key="1">
    <source>
        <dbReference type="SAM" id="MobiDB-lite"/>
    </source>
</evidence>
<dbReference type="Pfam" id="PF12146">
    <property type="entry name" value="Hydrolase_4"/>
    <property type="match status" value="1"/>
</dbReference>
<dbReference type="InterPro" id="IPR029058">
    <property type="entry name" value="AB_hydrolase_fold"/>
</dbReference>
<proteinExistence type="predicted"/>
<dbReference type="Gene3D" id="3.40.50.1820">
    <property type="entry name" value="alpha/beta hydrolase"/>
    <property type="match status" value="1"/>
</dbReference>
<feature type="domain" description="Serine aminopeptidase S33" evidence="2">
    <location>
        <begin position="142"/>
        <end position="315"/>
    </location>
</feature>
<dbReference type="PANTHER" id="PTHR12277">
    <property type="entry name" value="ALPHA/BETA HYDROLASE DOMAIN-CONTAINING PROTEIN"/>
    <property type="match status" value="1"/>
</dbReference>
<dbReference type="Proteomes" id="UP000663193">
    <property type="component" value="Chromosome 19"/>
</dbReference>
<organism evidence="3 4">
    <name type="scientific">Phaeosphaeria nodorum (strain SN15 / ATCC MYA-4574 / FGSC 10173)</name>
    <name type="common">Glume blotch fungus</name>
    <name type="synonym">Parastagonospora nodorum</name>
    <dbReference type="NCBI Taxonomy" id="321614"/>
    <lineage>
        <taxon>Eukaryota</taxon>
        <taxon>Fungi</taxon>
        <taxon>Dikarya</taxon>
        <taxon>Ascomycota</taxon>
        <taxon>Pezizomycotina</taxon>
        <taxon>Dothideomycetes</taxon>
        <taxon>Pleosporomycetidae</taxon>
        <taxon>Pleosporales</taxon>
        <taxon>Pleosporineae</taxon>
        <taxon>Phaeosphaeriaceae</taxon>
        <taxon>Parastagonospora</taxon>
    </lineage>
</organism>
<dbReference type="VEuPathDB" id="FungiDB:JI435_058090"/>
<keyword evidence="4" id="KW-1185">Reference proteome</keyword>
<evidence type="ECO:0000259" key="2">
    <source>
        <dbReference type="Pfam" id="PF12146"/>
    </source>
</evidence>
<accession>A0A7U2I989</accession>
<gene>
    <name evidence="3" type="ORF">JI435_058090</name>
</gene>
<dbReference type="PANTHER" id="PTHR12277:SF81">
    <property type="entry name" value="PROTEIN ABHD13"/>
    <property type="match status" value="1"/>
</dbReference>